<dbReference type="InterPro" id="IPR036869">
    <property type="entry name" value="J_dom_sf"/>
</dbReference>
<dbReference type="SUPFAM" id="SSF46689">
    <property type="entry name" value="Homeodomain-like"/>
    <property type="match status" value="1"/>
</dbReference>
<dbReference type="InterPro" id="IPR001623">
    <property type="entry name" value="DnaJ_domain"/>
</dbReference>
<dbReference type="CDD" id="cd06257">
    <property type="entry name" value="DnaJ"/>
    <property type="match status" value="1"/>
</dbReference>
<name>A0A9K3P036_HELAN</name>
<dbReference type="SMART" id="SM00717">
    <property type="entry name" value="SANT"/>
    <property type="match status" value="1"/>
</dbReference>
<gene>
    <name evidence="3" type="ORF">HanXRQr2_Chr02g0072401</name>
</gene>
<evidence type="ECO:0000259" key="2">
    <source>
        <dbReference type="PROSITE" id="PS50076"/>
    </source>
</evidence>
<feature type="domain" description="J" evidence="2">
    <location>
        <begin position="97"/>
        <end position="208"/>
    </location>
</feature>
<dbReference type="Gene3D" id="1.10.10.60">
    <property type="entry name" value="Homeodomain-like"/>
    <property type="match status" value="1"/>
</dbReference>
<reference evidence="3" key="2">
    <citation type="submission" date="2020-06" db="EMBL/GenBank/DDBJ databases">
        <title>Helianthus annuus Genome sequencing and assembly Release 2.</title>
        <authorList>
            <person name="Gouzy J."/>
            <person name="Langlade N."/>
            <person name="Munos S."/>
        </authorList>
    </citation>
    <scope>NUCLEOTIDE SEQUENCE</scope>
    <source>
        <tissue evidence="3">Leaves</tissue>
    </source>
</reference>
<comment type="caution">
    <text evidence="3">The sequence shown here is derived from an EMBL/GenBank/DDBJ whole genome shotgun (WGS) entry which is preliminary data.</text>
</comment>
<dbReference type="InterPro" id="IPR009057">
    <property type="entry name" value="Homeodomain-like_sf"/>
</dbReference>
<dbReference type="Pfam" id="PF00226">
    <property type="entry name" value="DnaJ"/>
    <property type="match status" value="1"/>
</dbReference>
<dbReference type="GO" id="GO:0043022">
    <property type="term" value="F:ribosome binding"/>
    <property type="evidence" value="ECO:0007669"/>
    <property type="project" value="InterPro"/>
</dbReference>
<dbReference type="InterPro" id="IPR044634">
    <property type="entry name" value="Zuotin/DnaJC2"/>
</dbReference>
<evidence type="ECO:0000256" key="1">
    <source>
        <dbReference type="SAM" id="MobiDB-lite"/>
    </source>
</evidence>
<protein>
    <submittedName>
        <fullName evidence="3">Transcription factor MYB-related family</fullName>
    </submittedName>
</protein>
<dbReference type="SUPFAM" id="SSF46565">
    <property type="entry name" value="Chaperone J-domain"/>
    <property type="match status" value="1"/>
</dbReference>
<dbReference type="PANTHER" id="PTHR43999:SF10">
    <property type="entry name" value="DNAJ DOMAIN, MYB-LIKE DNA-BINDING DOMAIN PROTEIN-RELATED"/>
    <property type="match status" value="1"/>
</dbReference>
<dbReference type="GO" id="GO:0006450">
    <property type="term" value="P:regulation of translational fidelity"/>
    <property type="evidence" value="ECO:0007669"/>
    <property type="project" value="InterPro"/>
</dbReference>
<evidence type="ECO:0000313" key="4">
    <source>
        <dbReference type="Proteomes" id="UP000215914"/>
    </source>
</evidence>
<dbReference type="EMBL" id="MNCJ02000317">
    <property type="protein sequence ID" value="KAF5818976.1"/>
    <property type="molecule type" value="Genomic_DNA"/>
</dbReference>
<keyword evidence="4" id="KW-1185">Reference proteome</keyword>
<accession>A0A9K3P036</accession>
<dbReference type="Proteomes" id="UP000215914">
    <property type="component" value="Unassembled WGS sequence"/>
</dbReference>
<organism evidence="3 4">
    <name type="scientific">Helianthus annuus</name>
    <name type="common">Common sunflower</name>
    <dbReference type="NCBI Taxonomy" id="4232"/>
    <lineage>
        <taxon>Eukaryota</taxon>
        <taxon>Viridiplantae</taxon>
        <taxon>Streptophyta</taxon>
        <taxon>Embryophyta</taxon>
        <taxon>Tracheophyta</taxon>
        <taxon>Spermatophyta</taxon>
        <taxon>Magnoliopsida</taxon>
        <taxon>eudicotyledons</taxon>
        <taxon>Gunneridae</taxon>
        <taxon>Pentapetalae</taxon>
        <taxon>asterids</taxon>
        <taxon>campanulids</taxon>
        <taxon>Asterales</taxon>
        <taxon>Asteraceae</taxon>
        <taxon>Asteroideae</taxon>
        <taxon>Heliantheae alliance</taxon>
        <taxon>Heliantheae</taxon>
        <taxon>Helianthus</taxon>
    </lineage>
</organism>
<sequence>MTTRADIHLIAYSNELVNGETVYTSSNYLQIKASHFEPVGHSFHDVALKLHGYYEEENVADDNENFPKDKETEYMQSSDSYSSKGKKKSGDKAAQQDHYALLGLGHLRYLATEDQIRKSYRETTIKHHPDKQAALLLGEETEAAKHCKPWGKEEIDLLRKGIAKYPKGTSRQWEVISEYIGTGRSVEEILKATKTVLLQKPDSAKAFD</sequence>
<dbReference type="PANTHER" id="PTHR43999">
    <property type="entry name" value="DNAJ HOMOLOG SUBFAMILY C MEMBER 2"/>
    <property type="match status" value="1"/>
</dbReference>
<dbReference type="GO" id="GO:0051083">
    <property type="term" value="P:'de novo' cotranslational protein folding"/>
    <property type="evidence" value="ECO:0007669"/>
    <property type="project" value="InterPro"/>
</dbReference>
<dbReference type="AlphaFoldDB" id="A0A9K3P036"/>
<feature type="region of interest" description="Disordered" evidence="1">
    <location>
        <begin position="60"/>
        <end position="92"/>
    </location>
</feature>
<dbReference type="Pfam" id="PF23082">
    <property type="entry name" value="Myb_DNA-binding_2"/>
    <property type="match status" value="1"/>
</dbReference>
<dbReference type="CDD" id="cd00167">
    <property type="entry name" value="SANT"/>
    <property type="match status" value="1"/>
</dbReference>
<dbReference type="Gene3D" id="1.10.287.110">
    <property type="entry name" value="DnaJ domain"/>
    <property type="match status" value="1"/>
</dbReference>
<evidence type="ECO:0000313" key="3">
    <source>
        <dbReference type="EMBL" id="KAF5818976.1"/>
    </source>
</evidence>
<dbReference type="Gramene" id="mRNA:HanXRQr2_Chr02g0072401">
    <property type="protein sequence ID" value="mRNA:HanXRQr2_Chr02g0072401"/>
    <property type="gene ID" value="HanXRQr2_Chr02g0072401"/>
</dbReference>
<dbReference type="GO" id="GO:0030544">
    <property type="term" value="F:Hsp70 protein binding"/>
    <property type="evidence" value="ECO:0007669"/>
    <property type="project" value="InterPro"/>
</dbReference>
<reference evidence="3" key="1">
    <citation type="journal article" date="2017" name="Nature">
        <title>The sunflower genome provides insights into oil metabolism, flowering and Asterid evolution.</title>
        <authorList>
            <person name="Badouin H."/>
            <person name="Gouzy J."/>
            <person name="Grassa C.J."/>
            <person name="Murat F."/>
            <person name="Staton S.E."/>
            <person name="Cottret L."/>
            <person name="Lelandais-Briere C."/>
            <person name="Owens G.L."/>
            <person name="Carrere S."/>
            <person name="Mayjonade B."/>
            <person name="Legrand L."/>
            <person name="Gill N."/>
            <person name="Kane N.C."/>
            <person name="Bowers J.E."/>
            <person name="Hubner S."/>
            <person name="Bellec A."/>
            <person name="Berard A."/>
            <person name="Berges H."/>
            <person name="Blanchet N."/>
            <person name="Boniface M.C."/>
            <person name="Brunel D."/>
            <person name="Catrice O."/>
            <person name="Chaidir N."/>
            <person name="Claudel C."/>
            <person name="Donnadieu C."/>
            <person name="Faraut T."/>
            <person name="Fievet G."/>
            <person name="Helmstetter N."/>
            <person name="King M."/>
            <person name="Knapp S.J."/>
            <person name="Lai Z."/>
            <person name="Le Paslier M.C."/>
            <person name="Lippi Y."/>
            <person name="Lorenzon L."/>
            <person name="Mandel J.R."/>
            <person name="Marage G."/>
            <person name="Marchand G."/>
            <person name="Marquand E."/>
            <person name="Bret-Mestries E."/>
            <person name="Morien E."/>
            <person name="Nambeesan S."/>
            <person name="Nguyen T."/>
            <person name="Pegot-Espagnet P."/>
            <person name="Pouilly N."/>
            <person name="Raftis F."/>
            <person name="Sallet E."/>
            <person name="Schiex T."/>
            <person name="Thomas J."/>
            <person name="Vandecasteele C."/>
            <person name="Vares D."/>
            <person name="Vear F."/>
            <person name="Vautrin S."/>
            <person name="Crespi M."/>
            <person name="Mangin B."/>
            <person name="Burke J.M."/>
            <person name="Salse J."/>
            <person name="Munos S."/>
            <person name="Vincourt P."/>
            <person name="Rieseberg L.H."/>
            <person name="Langlade N.B."/>
        </authorList>
    </citation>
    <scope>NUCLEOTIDE SEQUENCE</scope>
    <source>
        <tissue evidence="3">Leaves</tissue>
    </source>
</reference>
<proteinExistence type="predicted"/>
<dbReference type="PROSITE" id="PS50076">
    <property type="entry name" value="DNAJ_2"/>
    <property type="match status" value="1"/>
</dbReference>
<dbReference type="InterPro" id="IPR001005">
    <property type="entry name" value="SANT/Myb"/>
</dbReference>